<dbReference type="GO" id="GO:0005737">
    <property type="term" value="C:cytoplasm"/>
    <property type="evidence" value="ECO:0007669"/>
    <property type="project" value="TreeGrafter"/>
</dbReference>
<name>A0AAU7W740_9MICO</name>
<sequence length="170" mass="17585">MAGPEAIVVMGVSGSGKSTIGAALADAIGAAFLDADDLHPDANRRKMAAGVPLDDDDRWPWLDAVGESIGAEHTGGRAVVMACSALKRVHRDRIAAAAGDAHPVFVHLSGSEQLLADRLAARRGHFMPASLLTSQLDALEPLGEGERGVQVENLGEPGEVVARILAALGR</sequence>
<evidence type="ECO:0000256" key="3">
    <source>
        <dbReference type="ARBA" id="ARBA00012054"/>
    </source>
</evidence>
<dbReference type="RefSeq" id="WP_350348301.1">
    <property type="nucleotide sequence ID" value="NZ_CP158374.1"/>
</dbReference>
<comment type="similarity">
    <text evidence="2 10">Belongs to the gluconokinase GntK/GntV family.</text>
</comment>
<dbReference type="InterPro" id="IPR027417">
    <property type="entry name" value="P-loop_NTPase"/>
</dbReference>
<keyword evidence="7 10" id="KW-0067">ATP-binding</keyword>
<keyword evidence="8" id="KW-0311">Gluconate utilization</keyword>
<dbReference type="GO" id="GO:0005524">
    <property type="term" value="F:ATP binding"/>
    <property type="evidence" value="ECO:0007669"/>
    <property type="project" value="UniProtKB-KW"/>
</dbReference>
<evidence type="ECO:0000256" key="6">
    <source>
        <dbReference type="ARBA" id="ARBA00022777"/>
    </source>
</evidence>
<dbReference type="FunFam" id="3.40.50.300:FF:000522">
    <property type="entry name" value="Gluconokinase"/>
    <property type="match status" value="1"/>
</dbReference>
<gene>
    <name evidence="11" type="ORF">ABIQ69_16965</name>
</gene>
<evidence type="ECO:0000256" key="1">
    <source>
        <dbReference type="ARBA" id="ARBA00004761"/>
    </source>
</evidence>
<evidence type="ECO:0000256" key="2">
    <source>
        <dbReference type="ARBA" id="ARBA00008420"/>
    </source>
</evidence>
<dbReference type="PANTHER" id="PTHR43442:SF3">
    <property type="entry name" value="GLUCONOKINASE-RELATED"/>
    <property type="match status" value="1"/>
</dbReference>
<dbReference type="InterPro" id="IPR006001">
    <property type="entry name" value="Therm_gnt_kin"/>
</dbReference>
<dbReference type="Pfam" id="PF13671">
    <property type="entry name" value="AAA_33"/>
    <property type="match status" value="1"/>
</dbReference>
<evidence type="ECO:0000313" key="11">
    <source>
        <dbReference type="EMBL" id="XBX82280.1"/>
    </source>
</evidence>
<keyword evidence="6 10" id="KW-0418">Kinase</keyword>
<proteinExistence type="inferred from homology"/>
<reference evidence="11" key="1">
    <citation type="submission" date="2024-05" db="EMBL/GenBank/DDBJ databases">
        <authorList>
            <person name="Yu L."/>
        </authorList>
    </citation>
    <scope>NUCLEOTIDE SEQUENCE</scope>
    <source>
        <strain evidence="11">G08B096</strain>
    </source>
</reference>
<evidence type="ECO:0000256" key="10">
    <source>
        <dbReference type="RuleBase" id="RU363066"/>
    </source>
</evidence>
<dbReference type="CDD" id="cd02021">
    <property type="entry name" value="GntK"/>
    <property type="match status" value="1"/>
</dbReference>
<evidence type="ECO:0000256" key="4">
    <source>
        <dbReference type="ARBA" id="ARBA00022679"/>
    </source>
</evidence>
<organism evidence="11">
    <name type="scientific">Agromyces sp. G08B096</name>
    <dbReference type="NCBI Taxonomy" id="3156399"/>
    <lineage>
        <taxon>Bacteria</taxon>
        <taxon>Bacillati</taxon>
        <taxon>Actinomycetota</taxon>
        <taxon>Actinomycetes</taxon>
        <taxon>Micrococcales</taxon>
        <taxon>Microbacteriaceae</taxon>
        <taxon>Agromyces</taxon>
    </lineage>
</organism>
<evidence type="ECO:0000256" key="7">
    <source>
        <dbReference type="ARBA" id="ARBA00022840"/>
    </source>
</evidence>
<comment type="catalytic activity">
    <reaction evidence="9 10">
        <text>D-gluconate + ATP = 6-phospho-D-gluconate + ADP + H(+)</text>
        <dbReference type="Rhea" id="RHEA:19433"/>
        <dbReference type="ChEBI" id="CHEBI:15378"/>
        <dbReference type="ChEBI" id="CHEBI:18391"/>
        <dbReference type="ChEBI" id="CHEBI:30616"/>
        <dbReference type="ChEBI" id="CHEBI:58759"/>
        <dbReference type="ChEBI" id="CHEBI:456216"/>
        <dbReference type="EC" id="2.7.1.12"/>
    </reaction>
</comment>
<evidence type="ECO:0000256" key="8">
    <source>
        <dbReference type="ARBA" id="ARBA00023064"/>
    </source>
</evidence>
<keyword evidence="5 10" id="KW-0547">Nucleotide-binding</keyword>
<dbReference type="SUPFAM" id="SSF52540">
    <property type="entry name" value="P-loop containing nucleoside triphosphate hydrolases"/>
    <property type="match status" value="1"/>
</dbReference>
<dbReference type="EMBL" id="CP158374">
    <property type="protein sequence ID" value="XBX82280.1"/>
    <property type="molecule type" value="Genomic_DNA"/>
</dbReference>
<dbReference type="GO" id="GO:0019521">
    <property type="term" value="P:D-gluconate metabolic process"/>
    <property type="evidence" value="ECO:0007669"/>
    <property type="project" value="UniProtKB-KW"/>
</dbReference>
<dbReference type="PANTHER" id="PTHR43442">
    <property type="entry name" value="GLUCONOKINASE-RELATED"/>
    <property type="match status" value="1"/>
</dbReference>
<dbReference type="AlphaFoldDB" id="A0AAU7W740"/>
<dbReference type="EC" id="2.7.1.12" evidence="3 10"/>
<evidence type="ECO:0000256" key="5">
    <source>
        <dbReference type="ARBA" id="ARBA00022741"/>
    </source>
</evidence>
<dbReference type="GO" id="GO:0046316">
    <property type="term" value="F:gluconokinase activity"/>
    <property type="evidence" value="ECO:0007669"/>
    <property type="project" value="UniProtKB-EC"/>
</dbReference>
<keyword evidence="4 10" id="KW-0808">Transferase</keyword>
<dbReference type="Gene3D" id="3.40.50.300">
    <property type="entry name" value="P-loop containing nucleotide triphosphate hydrolases"/>
    <property type="match status" value="1"/>
</dbReference>
<comment type="pathway">
    <text evidence="1">Carbohydrate acid metabolism.</text>
</comment>
<dbReference type="NCBIfam" id="TIGR01313">
    <property type="entry name" value="therm_gnt_kin"/>
    <property type="match status" value="1"/>
</dbReference>
<protein>
    <recommendedName>
        <fullName evidence="3 10">Gluconokinase</fullName>
        <ecNumber evidence="3 10">2.7.1.12</ecNumber>
    </recommendedName>
</protein>
<evidence type="ECO:0000256" key="9">
    <source>
        <dbReference type="ARBA" id="ARBA00048090"/>
    </source>
</evidence>
<accession>A0AAU7W740</accession>